<dbReference type="AlphaFoldDB" id="A0A8D8FID8"/>
<protein>
    <submittedName>
        <fullName evidence="2">(northern house mosquito) hypothetical protein</fullName>
    </submittedName>
</protein>
<feature type="signal peptide" evidence="1">
    <location>
        <begin position="1"/>
        <end position="20"/>
    </location>
</feature>
<name>A0A8D8FID8_CULPI</name>
<sequence length="140" mass="16585">MWFLIVQVVWMVLEIFVSNQRRVPVSHRFFNFILVLYKYGLGLHRNLAVGFSCNQPLLFQAGLSFQVLRHRRSSRSVIPLTSRNLLIRVRLTSGGSHRSLMILHTFVFRRVRMWNLVRLGNFPRGRNHSMLVLVDDHCRR</sequence>
<feature type="chain" id="PRO_5034899583" evidence="1">
    <location>
        <begin position="21"/>
        <end position="140"/>
    </location>
</feature>
<accession>A0A8D8FID8</accession>
<dbReference type="EMBL" id="HBUE01069045">
    <property type="protein sequence ID" value="CAG6471990.1"/>
    <property type="molecule type" value="Transcribed_RNA"/>
</dbReference>
<keyword evidence="1" id="KW-0732">Signal</keyword>
<proteinExistence type="predicted"/>
<evidence type="ECO:0000256" key="1">
    <source>
        <dbReference type="SAM" id="SignalP"/>
    </source>
</evidence>
<evidence type="ECO:0000313" key="2">
    <source>
        <dbReference type="EMBL" id="CAG6471990.1"/>
    </source>
</evidence>
<reference evidence="2" key="1">
    <citation type="submission" date="2021-05" db="EMBL/GenBank/DDBJ databases">
        <authorList>
            <person name="Alioto T."/>
            <person name="Alioto T."/>
            <person name="Gomez Garrido J."/>
        </authorList>
    </citation>
    <scope>NUCLEOTIDE SEQUENCE</scope>
</reference>
<organism evidence="2">
    <name type="scientific">Culex pipiens</name>
    <name type="common">House mosquito</name>
    <dbReference type="NCBI Taxonomy" id="7175"/>
    <lineage>
        <taxon>Eukaryota</taxon>
        <taxon>Metazoa</taxon>
        <taxon>Ecdysozoa</taxon>
        <taxon>Arthropoda</taxon>
        <taxon>Hexapoda</taxon>
        <taxon>Insecta</taxon>
        <taxon>Pterygota</taxon>
        <taxon>Neoptera</taxon>
        <taxon>Endopterygota</taxon>
        <taxon>Diptera</taxon>
        <taxon>Nematocera</taxon>
        <taxon>Culicoidea</taxon>
        <taxon>Culicidae</taxon>
        <taxon>Culicinae</taxon>
        <taxon>Culicini</taxon>
        <taxon>Culex</taxon>
        <taxon>Culex</taxon>
    </lineage>
</organism>